<proteinExistence type="predicted"/>
<feature type="transmembrane region" description="Helical" evidence="1">
    <location>
        <begin position="12"/>
        <end position="34"/>
    </location>
</feature>
<dbReference type="GO" id="GO:0016020">
    <property type="term" value="C:membrane"/>
    <property type="evidence" value="ECO:0007669"/>
    <property type="project" value="InterPro"/>
</dbReference>
<dbReference type="EMBL" id="VTPS01000022">
    <property type="protein sequence ID" value="TZE80873.1"/>
    <property type="molecule type" value="Genomic_DNA"/>
</dbReference>
<evidence type="ECO:0000313" key="3">
    <source>
        <dbReference type="EMBL" id="TZE80873.1"/>
    </source>
</evidence>
<reference evidence="3 4" key="1">
    <citation type="submission" date="2019-08" db="EMBL/GenBank/DDBJ databases">
        <title>Calorimonas adulescens gen. nov., sp. nov., an anaerobic thermophilic bacterium from Sakhalin hot spring.</title>
        <authorList>
            <person name="Khomyakova M.A."/>
            <person name="Merkel A.Y."/>
            <person name="Novikov A."/>
            <person name="Bonch-Osmolovskaya E.A."/>
            <person name="Slobodkin A.I."/>
        </authorList>
    </citation>
    <scope>NUCLEOTIDE SEQUENCE [LARGE SCALE GENOMIC DNA]</scope>
    <source>
        <strain evidence="3 4">A05MB</strain>
    </source>
</reference>
<feature type="domain" description="Regulatory protein YycH-like" evidence="2">
    <location>
        <begin position="41"/>
        <end position="265"/>
    </location>
</feature>
<name>A0A5D8QBG8_9THEO</name>
<dbReference type="InterPro" id="IPR018604">
    <property type="entry name" value="YycI-like"/>
</dbReference>
<dbReference type="AlphaFoldDB" id="A0A5D8QBG8"/>
<keyword evidence="1" id="KW-1133">Transmembrane helix</keyword>
<accession>A0A5D8QBG8</accession>
<protein>
    <recommendedName>
        <fullName evidence="2">Regulatory protein YycH-like domain-containing protein</fullName>
    </recommendedName>
</protein>
<keyword evidence="4" id="KW-1185">Reference proteome</keyword>
<dbReference type="Proteomes" id="UP000322976">
    <property type="component" value="Unassembled WGS sequence"/>
</dbReference>
<sequence length="271" mass="30667">MAMDWLRAKNILIVTFIVIDVMLLVSVFMNYGVIEPLKEKQEAEDALNILKSAGVQIETEVPQKTPAMALLRVELYDYNSKNLINRILSGGYSEEISGDEHVYKTLTEVLTVAPNGDLYYKSMVPLIFNVSIEEGLLNFLTSKGLAEPGMYIDSVEKQGDTYIVKITHQVDGYFLDISYMQAKIGPHNIEIVKHWLKPVGYLQQRKRVVPAYKALLSFMSGVQAPTTVKDVKLGYYFRWDEAASGEAVPVWRISTDGDVYYFNAYTGKPER</sequence>
<organism evidence="3 4">
    <name type="scientific">Calorimonas adulescens</name>
    <dbReference type="NCBI Taxonomy" id="2606906"/>
    <lineage>
        <taxon>Bacteria</taxon>
        <taxon>Bacillati</taxon>
        <taxon>Bacillota</taxon>
        <taxon>Clostridia</taxon>
        <taxon>Thermoanaerobacterales</taxon>
        <taxon>Thermoanaerobacteraceae</taxon>
        <taxon>Calorimonas</taxon>
    </lineage>
</organism>
<comment type="caution">
    <text evidence="3">The sequence shown here is derived from an EMBL/GenBank/DDBJ whole genome shotgun (WGS) entry which is preliminary data.</text>
</comment>
<evidence type="ECO:0000313" key="4">
    <source>
        <dbReference type="Proteomes" id="UP000322976"/>
    </source>
</evidence>
<dbReference type="Pfam" id="PF09648">
    <property type="entry name" value="YycI"/>
    <property type="match status" value="1"/>
</dbReference>
<keyword evidence="1" id="KW-0472">Membrane</keyword>
<evidence type="ECO:0000259" key="2">
    <source>
        <dbReference type="Pfam" id="PF09648"/>
    </source>
</evidence>
<gene>
    <name evidence="3" type="ORF">FWJ32_11775</name>
</gene>
<evidence type="ECO:0000256" key="1">
    <source>
        <dbReference type="SAM" id="Phobius"/>
    </source>
</evidence>
<keyword evidence="1" id="KW-0812">Transmembrane</keyword>